<dbReference type="Pfam" id="PF00067">
    <property type="entry name" value="p450"/>
    <property type="match status" value="1"/>
</dbReference>
<dbReference type="GO" id="GO:0016705">
    <property type="term" value="F:oxidoreductase activity, acting on paired donors, with incorporation or reduction of molecular oxygen"/>
    <property type="evidence" value="ECO:0007669"/>
    <property type="project" value="InterPro"/>
</dbReference>
<accession>A0AA97PPP4</accession>
<dbReference type="SUPFAM" id="SSF48264">
    <property type="entry name" value="Cytochrome P450"/>
    <property type="match status" value="1"/>
</dbReference>
<dbReference type="GO" id="GO:0020037">
    <property type="term" value="F:heme binding"/>
    <property type="evidence" value="ECO:0007669"/>
    <property type="project" value="InterPro"/>
</dbReference>
<dbReference type="SUPFAM" id="SSF52151">
    <property type="entry name" value="FabD/lysophospholipase-like"/>
    <property type="match status" value="1"/>
</dbReference>
<dbReference type="PANTHER" id="PTHR46206">
    <property type="entry name" value="CYTOCHROME P450"/>
    <property type="match status" value="1"/>
</dbReference>
<gene>
    <name evidence="8" type="ORF">OOU_Y34scaffold00216g15</name>
</gene>
<comment type="similarity">
    <text evidence="2">Belongs to the cytochrome P450 family.</text>
</comment>
<evidence type="ECO:0000256" key="4">
    <source>
        <dbReference type="ARBA" id="ARBA00022723"/>
    </source>
</evidence>
<dbReference type="Gene3D" id="3.40.366.10">
    <property type="entry name" value="Malonyl-Coenzyme A Acyl Carrier Protein, domain 2"/>
    <property type="match status" value="1"/>
</dbReference>
<dbReference type="PANTHER" id="PTHR46206:SF2">
    <property type="entry name" value="CYTOCHROME P450 MONOOXYGENASE AUSG-RELATED"/>
    <property type="match status" value="1"/>
</dbReference>
<keyword evidence="4" id="KW-0479">Metal-binding</keyword>
<evidence type="ECO:0000256" key="5">
    <source>
        <dbReference type="ARBA" id="ARBA00023002"/>
    </source>
</evidence>
<keyword evidence="3" id="KW-0349">Heme</keyword>
<dbReference type="InterPro" id="IPR001227">
    <property type="entry name" value="Ac_transferase_dom_sf"/>
</dbReference>
<protein>
    <submittedName>
        <fullName evidence="8">Uncharacterized protein</fullName>
    </submittedName>
</protein>
<evidence type="ECO:0000313" key="8">
    <source>
        <dbReference type="EMBL" id="ELQ42307.1"/>
    </source>
</evidence>
<evidence type="ECO:0000256" key="2">
    <source>
        <dbReference type="ARBA" id="ARBA00010617"/>
    </source>
</evidence>
<dbReference type="GO" id="GO:0005506">
    <property type="term" value="F:iron ion binding"/>
    <property type="evidence" value="ECO:0007669"/>
    <property type="project" value="InterPro"/>
</dbReference>
<dbReference type="Proteomes" id="UP000011086">
    <property type="component" value="Unassembled WGS sequence"/>
</dbReference>
<dbReference type="InterPro" id="IPR036396">
    <property type="entry name" value="Cyt_P450_sf"/>
</dbReference>
<evidence type="ECO:0000256" key="3">
    <source>
        <dbReference type="ARBA" id="ARBA00022617"/>
    </source>
</evidence>
<evidence type="ECO:0000256" key="7">
    <source>
        <dbReference type="ARBA" id="ARBA00023033"/>
    </source>
</evidence>
<dbReference type="Gene3D" id="1.10.630.10">
    <property type="entry name" value="Cytochrome P450"/>
    <property type="match status" value="1"/>
</dbReference>
<evidence type="ECO:0000256" key="6">
    <source>
        <dbReference type="ARBA" id="ARBA00023004"/>
    </source>
</evidence>
<sequence length="440" mass="48497">MFPCSDPYITALNQCGCGVPDGQDKGLLKWYSSVRDGKLVGFADITPGYWRDNLVSPVLFSHASGQDTLENGLDVAVEVGPHPSLEAPASTIISACTAEEVPYTGCLQRGSDDVAIFAAALGYIWKRFAAFKPLDATAFVEAVHGASPTDMSKLVPAYAWDHTQVLWAGPRATKINFNSYTFTDIWPAFFEKARDRFSMHLDRMEFDASIVGLPVKRTFAMAFTSATALLSVAANLVANGIVGDAPAGSSICGRVKVQPQDQASGAHRNLTDNHGWLPGFDPIRANPKLPKIINTYVKRQLCIQPLRSPYPTCPMESRRKDTNSSLQTTASFTAPMSEAAAEGLSAKGTRVGTPWPTAMLIEDYYDHPERYDPYRYIKMREESPSHENRTHLVNVSDEHFGFGHGYHAFPGRFFAANEIKIALAHMLLKYDWSWPRGLPK</sequence>
<proteinExistence type="inferred from homology"/>
<dbReference type="InterPro" id="IPR001128">
    <property type="entry name" value="Cyt_P450"/>
</dbReference>
<keyword evidence="7" id="KW-0503">Monooxygenase</keyword>
<dbReference type="AlphaFoldDB" id="A0AA97PPP4"/>
<evidence type="ECO:0000256" key="1">
    <source>
        <dbReference type="ARBA" id="ARBA00001971"/>
    </source>
</evidence>
<dbReference type="GO" id="GO:0016740">
    <property type="term" value="F:transferase activity"/>
    <property type="evidence" value="ECO:0007669"/>
    <property type="project" value="InterPro"/>
</dbReference>
<name>A0AA97PPP4_PYRO3</name>
<keyword evidence="6" id="KW-0408">Iron</keyword>
<keyword evidence="5" id="KW-0560">Oxidoreductase</keyword>
<dbReference type="GO" id="GO:0004497">
    <property type="term" value="F:monooxygenase activity"/>
    <property type="evidence" value="ECO:0007669"/>
    <property type="project" value="UniProtKB-KW"/>
</dbReference>
<dbReference type="EMBL" id="JH793081">
    <property type="protein sequence ID" value="ELQ42307.1"/>
    <property type="molecule type" value="Genomic_DNA"/>
</dbReference>
<comment type="cofactor">
    <cofactor evidence="1">
        <name>heme</name>
        <dbReference type="ChEBI" id="CHEBI:30413"/>
    </cofactor>
</comment>
<dbReference type="InterPro" id="IPR016035">
    <property type="entry name" value="Acyl_Trfase/lysoPLipase"/>
</dbReference>
<reference evidence="8" key="1">
    <citation type="journal article" date="2012" name="PLoS Genet.">
        <title>Comparative analysis of the genomes of two field isolates of the rice blast fungus Magnaporthe oryzae.</title>
        <authorList>
            <person name="Xue M."/>
            <person name="Yang J."/>
            <person name="Li Z."/>
            <person name="Hu S."/>
            <person name="Yao N."/>
            <person name="Dean R.A."/>
            <person name="Zhao W."/>
            <person name="Shen M."/>
            <person name="Zhang H."/>
            <person name="Li C."/>
            <person name="Liu L."/>
            <person name="Cao L."/>
            <person name="Xu X."/>
            <person name="Xing Y."/>
            <person name="Hsiang T."/>
            <person name="Zhang Z."/>
            <person name="Xu J.R."/>
            <person name="Peng Y.L."/>
        </authorList>
    </citation>
    <scope>NUCLEOTIDE SEQUENCE</scope>
    <source>
        <strain evidence="8">Y34</strain>
    </source>
</reference>
<organism evidence="8">
    <name type="scientific">Pyricularia oryzae (strain Y34)</name>
    <name type="common">Rice blast fungus</name>
    <name type="synonym">Magnaporthe oryzae</name>
    <dbReference type="NCBI Taxonomy" id="1143189"/>
    <lineage>
        <taxon>Eukaryota</taxon>
        <taxon>Fungi</taxon>
        <taxon>Dikarya</taxon>
        <taxon>Ascomycota</taxon>
        <taxon>Pezizomycotina</taxon>
        <taxon>Sordariomycetes</taxon>
        <taxon>Sordariomycetidae</taxon>
        <taxon>Magnaporthales</taxon>
        <taxon>Pyriculariaceae</taxon>
        <taxon>Pyricularia</taxon>
    </lineage>
</organism>